<accession>A0A8K0G307</accession>
<gene>
    <name evidence="3" type="ORF">ILUMI_16313</name>
</gene>
<evidence type="ECO:0000256" key="2">
    <source>
        <dbReference type="SAM" id="SignalP"/>
    </source>
</evidence>
<keyword evidence="4" id="KW-1185">Reference proteome</keyword>
<evidence type="ECO:0000313" key="4">
    <source>
        <dbReference type="Proteomes" id="UP000801492"/>
    </source>
</evidence>
<feature type="signal peptide" evidence="2">
    <location>
        <begin position="1"/>
        <end position="20"/>
    </location>
</feature>
<reference evidence="3" key="1">
    <citation type="submission" date="2019-08" db="EMBL/GenBank/DDBJ databases">
        <title>The genome of the North American firefly Photinus pyralis.</title>
        <authorList>
            <consortium name="Photinus pyralis genome working group"/>
            <person name="Fallon T.R."/>
            <person name="Sander Lower S.E."/>
            <person name="Weng J.-K."/>
        </authorList>
    </citation>
    <scope>NUCLEOTIDE SEQUENCE</scope>
    <source>
        <strain evidence="3">TRF0915ILg1</strain>
        <tissue evidence="3">Whole body</tissue>
    </source>
</reference>
<evidence type="ECO:0000313" key="3">
    <source>
        <dbReference type="EMBL" id="KAF2889860.1"/>
    </source>
</evidence>
<organism evidence="3 4">
    <name type="scientific">Ignelater luminosus</name>
    <name type="common">Cucubano</name>
    <name type="synonym">Pyrophorus luminosus</name>
    <dbReference type="NCBI Taxonomy" id="2038154"/>
    <lineage>
        <taxon>Eukaryota</taxon>
        <taxon>Metazoa</taxon>
        <taxon>Ecdysozoa</taxon>
        <taxon>Arthropoda</taxon>
        <taxon>Hexapoda</taxon>
        <taxon>Insecta</taxon>
        <taxon>Pterygota</taxon>
        <taxon>Neoptera</taxon>
        <taxon>Endopterygota</taxon>
        <taxon>Coleoptera</taxon>
        <taxon>Polyphaga</taxon>
        <taxon>Elateriformia</taxon>
        <taxon>Elateroidea</taxon>
        <taxon>Elateridae</taxon>
        <taxon>Agrypninae</taxon>
        <taxon>Pyrophorini</taxon>
        <taxon>Ignelater</taxon>
    </lineage>
</organism>
<dbReference type="InterPro" id="IPR036846">
    <property type="entry name" value="GM2-AP_sf"/>
</dbReference>
<proteinExistence type="predicted"/>
<dbReference type="AlphaFoldDB" id="A0A8K0G307"/>
<protein>
    <recommendedName>
        <fullName evidence="5">MD-2-related lipid-recognition domain-containing protein</fullName>
    </recommendedName>
</protein>
<dbReference type="EMBL" id="VTPC01061545">
    <property type="protein sequence ID" value="KAF2889860.1"/>
    <property type="molecule type" value="Genomic_DNA"/>
</dbReference>
<dbReference type="Proteomes" id="UP000801492">
    <property type="component" value="Unassembled WGS sequence"/>
</dbReference>
<dbReference type="OrthoDB" id="6739132at2759"/>
<feature type="chain" id="PRO_5035429462" description="MD-2-related lipid-recognition domain-containing protein" evidence="2">
    <location>
        <begin position="21"/>
        <end position="179"/>
    </location>
</feature>
<dbReference type="Gene3D" id="2.70.220.10">
    <property type="entry name" value="Ganglioside GM2 activator"/>
    <property type="match status" value="1"/>
</dbReference>
<evidence type="ECO:0008006" key="5">
    <source>
        <dbReference type="Google" id="ProtNLM"/>
    </source>
</evidence>
<keyword evidence="1 2" id="KW-0732">Signal</keyword>
<name>A0A8K0G307_IGNLU</name>
<comment type="caution">
    <text evidence="3">The sequence shown here is derived from an EMBL/GenBank/DDBJ whole genome shotgun (WGS) entry which is preliminary data.</text>
</comment>
<evidence type="ECO:0000256" key="1">
    <source>
        <dbReference type="ARBA" id="ARBA00022729"/>
    </source>
</evidence>
<sequence>MIRNGVFIYVLLFIILKVDAQSQPSLMINSLKQCDSNVSYPVEASVDFYIKDKKQFANGNATLKIPVGNDIRSNCTVEHRIGKRYFYLFSFVEKDVCKAIHKYLGEFSYEIERSAGLVPGLCPIPQGRYHVHDVLLNFDRITMSLEAFPYGDLRFTTVVIDKTNRVVACFIVTVKNSEA</sequence>